<keyword evidence="1" id="KW-0561">Oxygen transport</keyword>
<keyword evidence="4" id="KW-1185">Reference proteome</keyword>
<sequence length="176" mass="19891">MQCVDAFTIEGQDSCSYRRSWQKLSQTALGQTIYTKMTNLNGKMEQLLNNDSNLIDRHKRYFSELLQCAVDNLDSTEETLKAFLELIGKGHAGFKISAKDWDTFGEAVVTTVKNRKGLFKSQKETIKAWIILMSFISDRLGLATKTAVSSPLVTPRIQMLAMMSCSEDKMPYKVCI</sequence>
<dbReference type="WBParaSite" id="EVEC_0000945701-mRNA-1">
    <property type="protein sequence ID" value="EVEC_0000945701-mRNA-1"/>
    <property type="gene ID" value="EVEC_0000945701"/>
</dbReference>
<proteinExistence type="inferred from homology"/>
<name>A0A0N4VFD9_ENTVE</name>
<evidence type="ECO:0000313" key="4">
    <source>
        <dbReference type="Proteomes" id="UP000274131"/>
    </source>
</evidence>
<dbReference type="GO" id="GO:0005344">
    <property type="term" value="F:oxygen carrier activity"/>
    <property type="evidence" value="ECO:0007669"/>
    <property type="project" value="UniProtKB-KW"/>
</dbReference>
<dbReference type="PANTHER" id="PTHR43396:SF6">
    <property type="entry name" value="ABL201WP"/>
    <property type="match status" value="1"/>
</dbReference>
<organism evidence="5">
    <name type="scientific">Enterobius vermicularis</name>
    <name type="common">Human pinworm</name>
    <dbReference type="NCBI Taxonomy" id="51028"/>
    <lineage>
        <taxon>Eukaryota</taxon>
        <taxon>Metazoa</taxon>
        <taxon>Ecdysozoa</taxon>
        <taxon>Nematoda</taxon>
        <taxon>Chromadorea</taxon>
        <taxon>Rhabditida</taxon>
        <taxon>Spirurina</taxon>
        <taxon>Oxyuridomorpha</taxon>
        <taxon>Oxyuroidea</taxon>
        <taxon>Oxyuridae</taxon>
        <taxon>Enterobius</taxon>
    </lineage>
</organism>
<dbReference type="GO" id="GO:0046210">
    <property type="term" value="P:nitric oxide catabolic process"/>
    <property type="evidence" value="ECO:0007669"/>
    <property type="project" value="TreeGrafter"/>
</dbReference>
<keyword evidence="1" id="KW-0349">Heme</keyword>
<gene>
    <name evidence="3" type="ORF">EVEC_LOCUS8867</name>
</gene>
<reference evidence="3 4" key="2">
    <citation type="submission" date="2018-10" db="EMBL/GenBank/DDBJ databases">
        <authorList>
            <consortium name="Pathogen Informatics"/>
        </authorList>
    </citation>
    <scope>NUCLEOTIDE SEQUENCE [LARGE SCALE GENOMIC DNA]</scope>
</reference>
<dbReference type="STRING" id="51028.A0A0N4VFD9"/>
<keyword evidence="1" id="KW-0813">Transport</keyword>
<reference evidence="5" key="1">
    <citation type="submission" date="2017-02" db="UniProtKB">
        <authorList>
            <consortium name="WormBaseParasite"/>
        </authorList>
    </citation>
    <scope>IDENTIFICATION</scope>
</reference>
<dbReference type="GO" id="GO:0019825">
    <property type="term" value="F:oxygen binding"/>
    <property type="evidence" value="ECO:0007669"/>
    <property type="project" value="InterPro"/>
</dbReference>
<evidence type="ECO:0000259" key="2">
    <source>
        <dbReference type="Pfam" id="PF00042"/>
    </source>
</evidence>
<dbReference type="Gene3D" id="1.10.490.10">
    <property type="entry name" value="Globins"/>
    <property type="match status" value="1"/>
</dbReference>
<comment type="similarity">
    <text evidence="1">Belongs to the globin family.</text>
</comment>
<dbReference type="CDD" id="cd01040">
    <property type="entry name" value="Mb-like"/>
    <property type="match status" value="1"/>
</dbReference>
<dbReference type="AlphaFoldDB" id="A0A0N4VFD9"/>
<protein>
    <submittedName>
        <fullName evidence="5">GLOBIN domain-containing protein</fullName>
    </submittedName>
</protein>
<dbReference type="InterPro" id="IPR044399">
    <property type="entry name" value="Mb-like_M"/>
</dbReference>
<dbReference type="GO" id="GO:0008941">
    <property type="term" value="F:nitric oxide dioxygenase NAD(P)H activity"/>
    <property type="evidence" value="ECO:0007669"/>
    <property type="project" value="TreeGrafter"/>
</dbReference>
<dbReference type="EMBL" id="UXUI01009658">
    <property type="protein sequence ID" value="VDD94116.1"/>
    <property type="molecule type" value="Genomic_DNA"/>
</dbReference>
<feature type="domain" description="Globin" evidence="2">
    <location>
        <begin position="52"/>
        <end position="138"/>
    </location>
</feature>
<dbReference type="InterPro" id="IPR009050">
    <property type="entry name" value="Globin-like_sf"/>
</dbReference>
<dbReference type="SUPFAM" id="SSF46458">
    <property type="entry name" value="Globin-like"/>
    <property type="match status" value="1"/>
</dbReference>
<dbReference type="Pfam" id="PF00042">
    <property type="entry name" value="Globin"/>
    <property type="match status" value="1"/>
</dbReference>
<dbReference type="GO" id="GO:0071949">
    <property type="term" value="F:FAD binding"/>
    <property type="evidence" value="ECO:0007669"/>
    <property type="project" value="TreeGrafter"/>
</dbReference>
<evidence type="ECO:0000313" key="5">
    <source>
        <dbReference type="WBParaSite" id="EVEC_0000945701-mRNA-1"/>
    </source>
</evidence>
<dbReference type="Proteomes" id="UP000274131">
    <property type="component" value="Unassembled WGS sequence"/>
</dbReference>
<keyword evidence="1" id="KW-0479">Metal-binding</keyword>
<keyword evidence="1" id="KW-0408">Iron</keyword>
<accession>A0A0N4VFD9</accession>
<evidence type="ECO:0000313" key="3">
    <source>
        <dbReference type="EMBL" id="VDD94116.1"/>
    </source>
</evidence>
<evidence type="ECO:0000256" key="1">
    <source>
        <dbReference type="RuleBase" id="RU000356"/>
    </source>
</evidence>
<dbReference type="OrthoDB" id="5837818at2759"/>
<dbReference type="InterPro" id="IPR012292">
    <property type="entry name" value="Globin/Proto"/>
</dbReference>
<dbReference type="PANTHER" id="PTHR43396">
    <property type="entry name" value="FLAVOHEMOPROTEIN"/>
    <property type="match status" value="1"/>
</dbReference>
<dbReference type="GO" id="GO:0071500">
    <property type="term" value="P:cellular response to nitrosative stress"/>
    <property type="evidence" value="ECO:0007669"/>
    <property type="project" value="TreeGrafter"/>
</dbReference>
<dbReference type="InterPro" id="IPR000971">
    <property type="entry name" value="Globin"/>
</dbReference>
<dbReference type="GO" id="GO:0020037">
    <property type="term" value="F:heme binding"/>
    <property type="evidence" value="ECO:0007669"/>
    <property type="project" value="InterPro"/>
</dbReference>